<sequence>MADGIGNLSHMNLLSISSRDTNSSYPFNRPNIFASSSESHSFTSRKPAANALPSFQLPLPPFHLPGQPSQQPVPPFQQQIPTPPIDPSDYIGSRVAVNNGISQLPSGSSSGFNNSCFPNSQAGIGFISPNISGPLSANPSNKPTSSTPGAQSALMQPNYGRPPYSPTTPGYQSSQSPDGLTHHSYDGVGSPFSLPARGRGGDHSSLHSLQNPILSSHTQGAQPPTPTTTASSDSFARPSSSSYYQTTPATSHPLSYPGFTSSAPSHSSGTTGTYSRGIPAYSPQSQNHSVPSSPMQAPYSARSFSSSFTLPTMAGPVLSNMSNPGGQMALVGGISAMPHGYHPGHPLGQHAMYPTSQHNTHSDRPFKCDTCPASFNRNHDLKRHTRIHLAIKPYPCGFCDKSFSRKDALKRHRLVKGCGNGKNDSNDRNGSLAPEDIKPEED</sequence>
<proteinExistence type="predicted"/>
<evidence type="ECO:0000313" key="2">
    <source>
        <dbReference type="Proteomes" id="UP001497680"/>
    </source>
</evidence>
<comment type="caution">
    <text evidence="1">The sequence shown here is derived from an EMBL/GenBank/DDBJ whole genome shotgun (WGS) entry which is preliminary data.</text>
</comment>
<protein>
    <submittedName>
        <fullName evidence="1">Uncharacterized protein</fullName>
    </submittedName>
</protein>
<dbReference type="Proteomes" id="UP001497680">
    <property type="component" value="Unassembled WGS sequence"/>
</dbReference>
<keyword evidence="2" id="KW-1185">Reference proteome</keyword>
<accession>A0ACC0D6P6</accession>
<evidence type="ECO:0000313" key="1">
    <source>
        <dbReference type="EMBL" id="KAI6088423.1"/>
    </source>
</evidence>
<gene>
    <name evidence="1" type="ORF">F4821DRAFT_277160</name>
</gene>
<dbReference type="EMBL" id="MU394301">
    <property type="protein sequence ID" value="KAI6088423.1"/>
    <property type="molecule type" value="Genomic_DNA"/>
</dbReference>
<reference evidence="1 2" key="1">
    <citation type="journal article" date="2022" name="New Phytol.">
        <title>Ecological generalism drives hyperdiversity of secondary metabolite gene clusters in xylarialean endophytes.</title>
        <authorList>
            <person name="Franco M.E.E."/>
            <person name="Wisecaver J.H."/>
            <person name="Arnold A.E."/>
            <person name="Ju Y.M."/>
            <person name="Slot J.C."/>
            <person name="Ahrendt S."/>
            <person name="Moore L.P."/>
            <person name="Eastman K.E."/>
            <person name="Scott K."/>
            <person name="Konkel Z."/>
            <person name="Mondo S.J."/>
            <person name="Kuo A."/>
            <person name="Hayes R.D."/>
            <person name="Haridas S."/>
            <person name="Andreopoulos B."/>
            <person name="Riley R."/>
            <person name="LaButti K."/>
            <person name="Pangilinan J."/>
            <person name="Lipzen A."/>
            <person name="Amirebrahimi M."/>
            <person name="Yan J."/>
            <person name="Adam C."/>
            <person name="Keymanesh K."/>
            <person name="Ng V."/>
            <person name="Louie K."/>
            <person name="Northen T."/>
            <person name="Drula E."/>
            <person name="Henrissat B."/>
            <person name="Hsieh H.M."/>
            <person name="Youens-Clark K."/>
            <person name="Lutzoni F."/>
            <person name="Miadlikowska J."/>
            <person name="Eastwood D.C."/>
            <person name="Hamelin R.C."/>
            <person name="Grigoriev I.V."/>
            <person name="U'Ren J.M."/>
        </authorList>
    </citation>
    <scope>NUCLEOTIDE SEQUENCE [LARGE SCALE GENOMIC DNA]</scope>
    <source>
        <strain evidence="1 2">ER1909</strain>
    </source>
</reference>
<name>A0ACC0D6P6_9PEZI</name>
<organism evidence="1 2">
    <name type="scientific">Hypoxylon rubiginosum</name>
    <dbReference type="NCBI Taxonomy" id="110542"/>
    <lineage>
        <taxon>Eukaryota</taxon>
        <taxon>Fungi</taxon>
        <taxon>Dikarya</taxon>
        <taxon>Ascomycota</taxon>
        <taxon>Pezizomycotina</taxon>
        <taxon>Sordariomycetes</taxon>
        <taxon>Xylariomycetidae</taxon>
        <taxon>Xylariales</taxon>
        <taxon>Hypoxylaceae</taxon>
        <taxon>Hypoxylon</taxon>
    </lineage>
</organism>